<accession>A0ACB9SP02</accession>
<evidence type="ECO:0000313" key="2">
    <source>
        <dbReference type="Proteomes" id="UP001056778"/>
    </source>
</evidence>
<organism evidence="1 2">
    <name type="scientific">Holotrichia oblita</name>
    <name type="common">Chafer beetle</name>
    <dbReference type="NCBI Taxonomy" id="644536"/>
    <lineage>
        <taxon>Eukaryota</taxon>
        <taxon>Metazoa</taxon>
        <taxon>Ecdysozoa</taxon>
        <taxon>Arthropoda</taxon>
        <taxon>Hexapoda</taxon>
        <taxon>Insecta</taxon>
        <taxon>Pterygota</taxon>
        <taxon>Neoptera</taxon>
        <taxon>Endopterygota</taxon>
        <taxon>Coleoptera</taxon>
        <taxon>Polyphaga</taxon>
        <taxon>Scarabaeiformia</taxon>
        <taxon>Scarabaeidae</taxon>
        <taxon>Melolonthinae</taxon>
        <taxon>Holotrichia</taxon>
    </lineage>
</organism>
<dbReference type="Proteomes" id="UP001056778">
    <property type="component" value="Chromosome 9"/>
</dbReference>
<keyword evidence="2" id="KW-1185">Reference proteome</keyword>
<protein>
    <submittedName>
        <fullName evidence="1">Uncharacterized protein</fullName>
    </submittedName>
</protein>
<sequence>MEGFRTYLEFAKTHSNIPNAVAESPEEITRATEEYSEATETPDSLQSEENNNQGRSSYCGRKEKRKRKLTEDPPSNSSSVEIVIKFLNKKHNEVHNDAIDFVFQEYGASVEMLSPRCQTLLKYQVAKIIMEAELAQLADTQWLNQAITSHPLNSTSPSYSSNMSDSMHNIHEYRDYNGAACFIYKK</sequence>
<reference evidence="1" key="1">
    <citation type="submission" date="2022-04" db="EMBL/GenBank/DDBJ databases">
        <title>Chromosome-scale genome assembly of Holotrichia oblita Faldermann.</title>
        <authorList>
            <person name="Rongchong L."/>
        </authorList>
    </citation>
    <scope>NUCLEOTIDE SEQUENCE</scope>
    <source>
        <strain evidence="1">81SQS9</strain>
    </source>
</reference>
<proteinExistence type="predicted"/>
<name>A0ACB9SP02_HOLOL</name>
<evidence type="ECO:0000313" key="1">
    <source>
        <dbReference type="EMBL" id="KAI4455719.1"/>
    </source>
</evidence>
<dbReference type="EMBL" id="CM043023">
    <property type="protein sequence ID" value="KAI4455719.1"/>
    <property type="molecule type" value="Genomic_DNA"/>
</dbReference>
<gene>
    <name evidence="1" type="ORF">MML48_9g00017987</name>
</gene>
<comment type="caution">
    <text evidence="1">The sequence shown here is derived from an EMBL/GenBank/DDBJ whole genome shotgun (WGS) entry which is preliminary data.</text>
</comment>